<dbReference type="RefSeq" id="WP_141161980.1">
    <property type="nucleotide sequence ID" value="NZ_VHQG01000001.1"/>
</dbReference>
<dbReference type="AlphaFoldDB" id="A0A506Y612"/>
<protein>
    <submittedName>
        <fullName evidence="1">Uncharacterized protein</fullName>
    </submittedName>
</protein>
<name>A0A506Y612_9MICO</name>
<comment type="caution">
    <text evidence="1">The sequence shown here is derived from an EMBL/GenBank/DDBJ whole genome shotgun (WGS) entry which is preliminary data.</text>
</comment>
<reference evidence="1 2" key="1">
    <citation type="submission" date="2019-06" db="EMBL/GenBank/DDBJ databases">
        <authorList>
            <person name="Li F."/>
        </authorList>
    </citation>
    <scope>NUCLEOTIDE SEQUENCE [LARGE SCALE GENOMIC DNA]</scope>
    <source>
        <strain evidence="1 2">10F1D-1</strain>
    </source>
</reference>
<dbReference type="EMBL" id="VHQG01000001">
    <property type="protein sequence ID" value="TPW77452.1"/>
    <property type="molecule type" value="Genomic_DNA"/>
</dbReference>
<proteinExistence type="predicted"/>
<sequence length="121" mass="13243">MPYRAESTIQRWVTEFLGLGYDARGTISVLPHDIAGGENSGLVSVRLQSIDTSIFIQPREVDSHEWTTTLDESEKMREFSASQLAALSAELIMVSALTAFLQARSLELTAANRAAGLRDEG</sequence>
<dbReference type="OrthoDB" id="5023161at2"/>
<evidence type="ECO:0000313" key="1">
    <source>
        <dbReference type="EMBL" id="TPW77452.1"/>
    </source>
</evidence>
<organism evidence="1 2">
    <name type="scientific">Schumannella soli</name>
    <dbReference type="NCBI Taxonomy" id="2590779"/>
    <lineage>
        <taxon>Bacteria</taxon>
        <taxon>Bacillati</taxon>
        <taxon>Actinomycetota</taxon>
        <taxon>Actinomycetes</taxon>
        <taxon>Micrococcales</taxon>
        <taxon>Microbacteriaceae</taxon>
        <taxon>Schumannella</taxon>
    </lineage>
</organism>
<dbReference type="Proteomes" id="UP000316252">
    <property type="component" value="Unassembled WGS sequence"/>
</dbReference>
<evidence type="ECO:0000313" key="2">
    <source>
        <dbReference type="Proteomes" id="UP000316252"/>
    </source>
</evidence>
<accession>A0A506Y612</accession>
<keyword evidence="2" id="KW-1185">Reference proteome</keyword>
<gene>
    <name evidence="1" type="ORF">FJ657_01855</name>
</gene>